<dbReference type="InterPro" id="IPR054465">
    <property type="entry name" value="Integrase_p58-like_C"/>
</dbReference>
<dbReference type="AlphaFoldDB" id="A0A9D4GIC0"/>
<reference evidence="2" key="1">
    <citation type="journal article" date="2019" name="bioRxiv">
        <title>The Genome of the Zebra Mussel, Dreissena polymorpha: A Resource for Invasive Species Research.</title>
        <authorList>
            <person name="McCartney M.A."/>
            <person name="Auch B."/>
            <person name="Kono T."/>
            <person name="Mallez S."/>
            <person name="Zhang Y."/>
            <person name="Obille A."/>
            <person name="Becker A."/>
            <person name="Abrahante J.E."/>
            <person name="Garbe J."/>
            <person name="Badalamenti J.P."/>
            <person name="Herman A."/>
            <person name="Mangelson H."/>
            <person name="Liachko I."/>
            <person name="Sullivan S."/>
            <person name="Sone E.D."/>
            <person name="Koren S."/>
            <person name="Silverstein K.A.T."/>
            <person name="Beckman K.B."/>
            <person name="Gohl D.M."/>
        </authorList>
    </citation>
    <scope>NUCLEOTIDE SEQUENCE</scope>
    <source>
        <strain evidence="2">Duluth1</strain>
        <tissue evidence="2">Whole animal</tissue>
    </source>
</reference>
<keyword evidence="3" id="KW-1185">Reference proteome</keyword>
<proteinExistence type="predicted"/>
<reference evidence="2" key="2">
    <citation type="submission" date="2020-11" db="EMBL/GenBank/DDBJ databases">
        <authorList>
            <person name="McCartney M.A."/>
            <person name="Auch B."/>
            <person name="Kono T."/>
            <person name="Mallez S."/>
            <person name="Becker A."/>
            <person name="Gohl D.M."/>
            <person name="Silverstein K.A.T."/>
            <person name="Koren S."/>
            <person name="Bechman K.B."/>
            <person name="Herman A."/>
            <person name="Abrahante J.E."/>
            <person name="Garbe J."/>
        </authorList>
    </citation>
    <scope>NUCLEOTIDE SEQUENCE</scope>
    <source>
        <strain evidence="2">Duluth1</strain>
        <tissue evidence="2">Whole animal</tissue>
    </source>
</reference>
<dbReference type="EMBL" id="JAIWYP010000005">
    <property type="protein sequence ID" value="KAH3817418.1"/>
    <property type="molecule type" value="Genomic_DNA"/>
</dbReference>
<feature type="domain" description="Integrase p58-like C-terminal" evidence="1">
    <location>
        <begin position="55"/>
        <end position="88"/>
    </location>
</feature>
<comment type="caution">
    <text evidence="2">The sequence shown here is derived from an EMBL/GenBank/DDBJ whole genome shotgun (WGS) entry which is preliminary data.</text>
</comment>
<evidence type="ECO:0000313" key="2">
    <source>
        <dbReference type="EMBL" id="KAH3817418.1"/>
    </source>
</evidence>
<evidence type="ECO:0000259" key="1">
    <source>
        <dbReference type="Pfam" id="PF22938"/>
    </source>
</evidence>
<gene>
    <name evidence="2" type="ORF">DPMN_118952</name>
</gene>
<dbReference type="Pfam" id="PF22938">
    <property type="entry name" value="Integrase_p58_C"/>
    <property type="match status" value="1"/>
</dbReference>
<protein>
    <recommendedName>
        <fullName evidence="1">Integrase p58-like C-terminal domain-containing protein</fullName>
    </recommendedName>
</protein>
<accession>A0A9D4GIC0</accession>
<sequence length="117" mass="13856">MHYAHQVAREHLSVATKRQKEIYDKRQCVPGDFIWLLEESRKPGIKHKLEMSYEGPFVVKQSLSNVNFKIQLDRHAKETVVYHNKLKPYEGTNAPKLLQTERRKLKMNKEKCDFESS</sequence>
<organism evidence="2 3">
    <name type="scientific">Dreissena polymorpha</name>
    <name type="common">Zebra mussel</name>
    <name type="synonym">Mytilus polymorpha</name>
    <dbReference type="NCBI Taxonomy" id="45954"/>
    <lineage>
        <taxon>Eukaryota</taxon>
        <taxon>Metazoa</taxon>
        <taxon>Spiralia</taxon>
        <taxon>Lophotrochozoa</taxon>
        <taxon>Mollusca</taxon>
        <taxon>Bivalvia</taxon>
        <taxon>Autobranchia</taxon>
        <taxon>Heteroconchia</taxon>
        <taxon>Euheterodonta</taxon>
        <taxon>Imparidentia</taxon>
        <taxon>Neoheterodontei</taxon>
        <taxon>Myida</taxon>
        <taxon>Dreissenoidea</taxon>
        <taxon>Dreissenidae</taxon>
        <taxon>Dreissena</taxon>
    </lineage>
</organism>
<evidence type="ECO:0000313" key="3">
    <source>
        <dbReference type="Proteomes" id="UP000828390"/>
    </source>
</evidence>
<name>A0A9D4GIC0_DREPO</name>
<dbReference type="Proteomes" id="UP000828390">
    <property type="component" value="Unassembled WGS sequence"/>
</dbReference>